<evidence type="ECO:0000313" key="2">
    <source>
        <dbReference type="EMBL" id="MDG0817385.1"/>
    </source>
</evidence>
<keyword evidence="1" id="KW-0732">Signal</keyword>
<sequence length="134" mass="15169">MKSVVFTLVMLFSAISFADERVFDCTATALSRNSERPEDTNIDKNPNIIFRQGLKQWSLQVGDLLLNTRDAKGPALAMEAGAATATLVRYDFWVEASYEYEFVVSVKDHSAKLFWWGLGERVHVGNFQCEVIEQ</sequence>
<dbReference type="RefSeq" id="WP_277578860.1">
    <property type="nucleotide sequence ID" value="NZ_JANRMI010000004.1"/>
</dbReference>
<feature type="signal peptide" evidence="1">
    <location>
        <begin position="1"/>
        <end position="18"/>
    </location>
</feature>
<keyword evidence="3" id="KW-1185">Reference proteome</keyword>
<dbReference type="EMBL" id="JANRMI010000004">
    <property type="protein sequence ID" value="MDG0817385.1"/>
    <property type="molecule type" value="Genomic_DNA"/>
</dbReference>
<accession>A0ABT6DMR2</accession>
<gene>
    <name evidence="2" type="ORF">NWE73_13470</name>
</gene>
<reference evidence="2" key="1">
    <citation type="submission" date="2022-08" db="EMBL/GenBank/DDBJ databases">
        <title>Novel Bdellovibrio Species Isolated from Svalbard: Designation Bdellovibrio svalbardensis.</title>
        <authorList>
            <person name="Mitchell R.J."/>
            <person name="Choi S.Y."/>
        </authorList>
    </citation>
    <scope>NUCLEOTIDE SEQUENCE</scope>
    <source>
        <strain evidence="2">PAP01</strain>
    </source>
</reference>
<comment type="caution">
    <text evidence="2">The sequence shown here is derived from an EMBL/GenBank/DDBJ whole genome shotgun (WGS) entry which is preliminary data.</text>
</comment>
<proteinExistence type="predicted"/>
<name>A0ABT6DMR2_9BACT</name>
<feature type="chain" id="PRO_5045722431" evidence="1">
    <location>
        <begin position="19"/>
        <end position="134"/>
    </location>
</feature>
<evidence type="ECO:0000313" key="3">
    <source>
        <dbReference type="Proteomes" id="UP001152321"/>
    </source>
</evidence>
<dbReference type="Proteomes" id="UP001152321">
    <property type="component" value="Unassembled WGS sequence"/>
</dbReference>
<protein>
    <submittedName>
        <fullName evidence="2">Uncharacterized protein</fullName>
    </submittedName>
</protein>
<organism evidence="2 3">
    <name type="scientific">Bdellovibrio svalbardensis</name>
    <dbReference type="NCBI Taxonomy" id="2972972"/>
    <lineage>
        <taxon>Bacteria</taxon>
        <taxon>Pseudomonadati</taxon>
        <taxon>Bdellovibrionota</taxon>
        <taxon>Bdellovibrionia</taxon>
        <taxon>Bdellovibrionales</taxon>
        <taxon>Pseudobdellovibrionaceae</taxon>
        <taxon>Bdellovibrio</taxon>
    </lineage>
</organism>
<evidence type="ECO:0000256" key="1">
    <source>
        <dbReference type="SAM" id="SignalP"/>
    </source>
</evidence>